<dbReference type="RefSeq" id="WP_368802884.1">
    <property type="nucleotide sequence ID" value="NZ_JAZHFV010000003.1"/>
</dbReference>
<dbReference type="Pfam" id="PF06445">
    <property type="entry name" value="GyrI-like"/>
    <property type="match status" value="1"/>
</dbReference>
<evidence type="ECO:0000313" key="2">
    <source>
        <dbReference type="EMBL" id="MEX4007771.1"/>
    </source>
</evidence>
<sequence length="166" mass="18453">MCLLCSEAAAADQGIALTERPAHRLCGLYWEGSYGEAARGAIHSVIRDVQAFAARRESGWRSPIVGLSWNDRPDGFRYFVGIAMDDAGELPEGFGSLVLPEMTLASSWHGAGDGEVVAHYVRMIDWVKTRSLSWDKRHFHHREEYPHDVDLTKPPALRLLIPVSPA</sequence>
<comment type="caution">
    <text evidence="2">The sequence shown here is derived from an EMBL/GenBank/DDBJ whole genome shotgun (WGS) entry which is preliminary data.</text>
</comment>
<dbReference type="Proteomes" id="UP001559025">
    <property type="component" value="Unassembled WGS sequence"/>
</dbReference>
<dbReference type="EMBL" id="JAZHFV010000003">
    <property type="protein sequence ID" value="MEX4007771.1"/>
    <property type="molecule type" value="Genomic_DNA"/>
</dbReference>
<dbReference type="SUPFAM" id="SSF55136">
    <property type="entry name" value="Probable bacterial effector-binding domain"/>
    <property type="match status" value="1"/>
</dbReference>
<evidence type="ECO:0000259" key="1">
    <source>
        <dbReference type="Pfam" id="PF06445"/>
    </source>
</evidence>
<name>A0ABV3WSX8_9HYPH</name>
<evidence type="ECO:0000313" key="3">
    <source>
        <dbReference type="Proteomes" id="UP001559025"/>
    </source>
</evidence>
<accession>A0ABV3WSX8</accession>
<feature type="domain" description="GyrI-like small molecule binding" evidence="1">
    <location>
        <begin position="18"/>
        <end position="163"/>
    </location>
</feature>
<proteinExistence type="predicted"/>
<protein>
    <submittedName>
        <fullName evidence="2">GyrI-like domain-containing protein</fullName>
    </submittedName>
</protein>
<reference evidence="2 3" key="1">
    <citation type="submission" date="2024-01" db="EMBL/GenBank/DDBJ databases">
        <title>New evidence supports the origin of RcGTA from prophage.</title>
        <authorList>
            <person name="Xu Y."/>
            <person name="Liu B."/>
            <person name="Chen F."/>
        </authorList>
    </citation>
    <scope>NUCLEOTIDE SEQUENCE [LARGE SCALE GENOMIC DNA]</scope>
    <source>
        <strain evidence="2 3">CBW1107-2</strain>
    </source>
</reference>
<organism evidence="2 3">
    <name type="scientific">Neoaquamicrobium sediminum</name>
    <dbReference type="NCBI Taxonomy" id="1849104"/>
    <lineage>
        <taxon>Bacteria</taxon>
        <taxon>Pseudomonadati</taxon>
        <taxon>Pseudomonadota</taxon>
        <taxon>Alphaproteobacteria</taxon>
        <taxon>Hyphomicrobiales</taxon>
        <taxon>Phyllobacteriaceae</taxon>
        <taxon>Neoaquamicrobium</taxon>
    </lineage>
</organism>
<dbReference type="InterPro" id="IPR011256">
    <property type="entry name" value="Reg_factor_effector_dom_sf"/>
</dbReference>
<keyword evidence="3" id="KW-1185">Reference proteome</keyword>
<dbReference type="InterPro" id="IPR029442">
    <property type="entry name" value="GyrI-like"/>
</dbReference>
<gene>
    <name evidence="2" type="ORF">V1479_10685</name>
</gene>
<dbReference type="Gene3D" id="3.20.80.10">
    <property type="entry name" value="Regulatory factor, effector binding domain"/>
    <property type="match status" value="1"/>
</dbReference>